<gene>
    <name evidence="2" type="ORF">G6034_12845</name>
</gene>
<name>A0A7Y7M0J6_9MICC</name>
<evidence type="ECO:0000313" key="2">
    <source>
        <dbReference type="EMBL" id="NVM95783.1"/>
    </source>
</evidence>
<keyword evidence="2" id="KW-0418">Kinase</keyword>
<reference evidence="2 3" key="1">
    <citation type="submission" date="2020-02" db="EMBL/GenBank/DDBJ databases">
        <title>Genome sequence of strain AETb3-4.</title>
        <authorList>
            <person name="Gao J."/>
            <person name="Zhang X."/>
        </authorList>
    </citation>
    <scope>NUCLEOTIDE SEQUENCE [LARGE SCALE GENOMIC DNA]</scope>
    <source>
        <strain evidence="2 3">AETb3-4</strain>
    </source>
</reference>
<dbReference type="RefSeq" id="WP_176635509.1">
    <property type="nucleotide sequence ID" value="NZ_JAAMFM010000020.1"/>
</dbReference>
<dbReference type="PANTHER" id="PTHR42774:SF3">
    <property type="entry name" value="KETOHEXOKINASE"/>
    <property type="match status" value="1"/>
</dbReference>
<accession>A0A7Y7M0J6</accession>
<organism evidence="2 3">
    <name type="scientific">Arthrobacter wenxiniae</name>
    <dbReference type="NCBI Taxonomy" id="2713570"/>
    <lineage>
        <taxon>Bacteria</taxon>
        <taxon>Bacillati</taxon>
        <taxon>Actinomycetota</taxon>
        <taxon>Actinomycetes</taxon>
        <taxon>Micrococcales</taxon>
        <taxon>Micrococcaceae</taxon>
        <taxon>Arthrobacter</taxon>
    </lineage>
</organism>
<dbReference type="GO" id="GO:0016301">
    <property type="term" value="F:kinase activity"/>
    <property type="evidence" value="ECO:0007669"/>
    <property type="project" value="UniProtKB-KW"/>
</dbReference>
<dbReference type="SUPFAM" id="SSF53613">
    <property type="entry name" value="Ribokinase-like"/>
    <property type="match status" value="1"/>
</dbReference>
<dbReference type="InterPro" id="IPR011611">
    <property type="entry name" value="PfkB_dom"/>
</dbReference>
<dbReference type="InterPro" id="IPR052562">
    <property type="entry name" value="Ketohexokinase-related"/>
</dbReference>
<dbReference type="EMBL" id="JAAMFM010000020">
    <property type="protein sequence ID" value="NVM95783.1"/>
    <property type="molecule type" value="Genomic_DNA"/>
</dbReference>
<dbReference type="AlphaFoldDB" id="A0A7Y7M0J6"/>
<sequence length="319" mass="33267">MGPEPPRFRPRGIFVGLATLDIIQRVAELPGRNAKATALRQDVAGGGPALNAAVVFSRLGGAATLVTRLGPGGIATLIREDLQSQGVGVVDLAGAHHQPSVSTITIDDATGDRQIVSTDARSGDADHAERAARAGGHIREALDALGRAGVVHLDGHHPDLAMAAARWGHERGIRRVVDAGRWKAVMAELVPLSTDVICSSDFAVPSSPAGPMPWVLGQGAGLAAVTNGPSPVLWRTRFGEGSVAVEQIHAVDTLGAGDFFHGAYSFARTIHDHDGRRPGHVAALRFAGHVAALKCASPGTREWLGALAGERALDYLRTE</sequence>
<dbReference type="Proteomes" id="UP000543556">
    <property type="component" value="Unassembled WGS sequence"/>
</dbReference>
<proteinExistence type="predicted"/>
<keyword evidence="3" id="KW-1185">Reference proteome</keyword>
<evidence type="ECO:0000313" key="3">
    <source>
        <dbReference type="Proteomes" id="UP000543556"/>
    </source>
</evidence>
<dbReference type="PANTHER" id="PTHR42774">
    <property type="entry name" value="PHOSPHOTRANSFERASE SYSTEM TRANSPORT PROTEIN"/>
    <property type="match status" value="1"/>
</dbReference>
<comment type="caution">
    <text evidence="2">The sequence shown here is derived from an EMBL/GenBank/DDBJ whole genome shotgun (WGS) entry which is preliminary data.</text>
</comment>
<evidence type="ECO:0000259" key="1">
    <source>
        <dbReference type="Pfam" id="PF00294"/>
    </source>
</evidence>
<protein>
    <submittedName>
        <fullName evidence="2">Kinase</fullName>
    </submittedName>
</protein>
<dbReference type="Pfam" id="PF00294">
    <property type="entry name" value="PfkB"/>
    <property type="match status" value="1"/>
</dbReference>
<feature type="domain" description="Carbohydrate kinase PfkB" evidence="1">
    <location>
        <begin position="14"/>
        <end position="302"/>
    </location>
</feature>
<dbReference type="Gene3D" id="3.40.1190.20">
    <property type="match status" value="1"/>
</dbReference>
<keyword evidence="2" id="KW-0808">Transferase</keyword>
<dbReference type="InterPro" id="IPR029056">
    <property type="entry name" value="Ribokinase-like"/>
</dbReference>